<dbReference type="HOGENOM" id="CLU_1400421_0_0_9"/>
<dbReference type="CDD" id="cd00085">
    <property type="entry name" value="HNHc"/>
    <property type="match status" value="1"/>
</dbReference>
<reference evidence="1 2" key="1">
    <citation type="submission" date="2010-12" db="EMBL/GenBank/DDBJ databases">
        <authorList>
            <person name="Muzny D."/>
            <person name="Qin X."/>
            <person name="Deng J."/>
            <person name="Jiang H."/>
            <person name="Liu Y."/>
            <person name="Qu J."/>
            <person name="Song X.-Z."/>
            <person name="Zhang L."/>
            <person name="Thornton R."/>
            <person name="Coyle M."/>
            <person name="Francisco L."/>
            <person name="Jackson L."/>
            <person name="Javaid M."/>
            <person name="Korchina V."/>
            <person name="Kovar C."/>
            <person name="Mata R."/>
            <person name="Mathew T."/>
            <person name="Ngo R."/>
            <person name="Nguyen L."/>
            <person name="Nguyen N."/>
            <person name="Okwuonu G."/>
            <person name="Ongeri F."/>
            <person name="Pham C."/>
            <person name="Simmons D."/>
            <person name="Wilczek-Boney K."/>
            <person name="Hale W."/>
            <person name="Jakkamsetti A."/>
            <person name="Pham P."/>
            <person name="Ruth R."/>
            <person name="San Lucas F."/>
            <person name="Warren J."/>
            <person name="Zhang J."/>
            <person name="Zhao Z."/>
            <person name="Zhou C."/>
            <person name="Zhu D."/>
            <person name="Lee S."/>
            <person name="Bess C."/>
            <person name="Blankenburg K."/>
            <person name="Forbes L."/>
            <person name="Fu Q."/>
            <person name="Gubbala S."/>
            <person name="Hirani K."/>
            <person name="Jayaseelan J.C."/>
            <person name="Lara F."/>
            <person name="Munidasa M."/>
            <person name="Palculict T."/>
            <person name="Patil S."/>
            <person name="Pu L.-L."/>
            <person name="Saada N."/>
            <person name="Tang L."/>
            <person name="Weissenberger G."/>
            <person name="Zhu Y."/>
            <person name="Hemphill L."/>
            <person name="Shang Y."/>
            <person name="Youmans B."/>
            <person name="Ayvaz T."/>
            <person name="Ross M."/>
            <person name="Santibanez J."/>
            <person name="Aqrawi P."/>
            <person name="Gross S."/>
            <person name="Joshi V."/>
            <person name="Fowler G."/>
            <person name="Nazareth L."/>
            <person name="Reid J."/>
            <person name="Worley K."/>
            <person name="Petrosino J."/>
            <person name="Highlander S."/>
            <person name="Gibbs R."/>
        </authorList>
    </citation>
    <scope>NUCLEOTIDE SEQUENCE [LARGE SCALE GENOMIC DNA]</scope>
    <source>
        <strain evidence="1 2">ATCC 23263</strain>
    </source>
</reference>
<keyword evidence="2" id="KW-1185">Reference proteome</keyword>
<evidence type="ECO:0000313" key="1">
    <source>
        <dbReference type="EMBL" id="EFV01464.1"/>
    </source>
</evidence>
<dbReference type="EMBL" id="AEQN01000018">
    <property type="protein sequence ID" value="EFV01464.1"/>
    <property type="molecule type" value="Genomic_DNA"/>
</dbReference>
<gene>
    <name evidence="1" type="ORF">HMP0721_1447</name>
</gene>
<name>E6MHG2_9FIRM</name>
<sequence>MSPASLKRFDGSKRKATMTETKAPIIAQIASLIRGGPFAAARQVLLEKYPHYPIQTRHRSYTLAQKMAQFRKDGFIDRYSGKQLVHPGMLKVISHFYPDIFPYQSHWKMTATHIAYWELSPTIDHIHPIALGGPDDPDNWGAVSMMHNAIKSHWTLDQLQWSILPPGRLDDWDGLTQLFCQIVQTYPPLRRDDYILRWYRASGS</sequence>
<comment type="caution">
    <text evidence="1">The sequence shown here is derived from an EMBL/GenBank/DDBJ whole genome shotgun (WGS) entry which is preliminary data.</text>
</comment>
<dbReference type="eggNOG" id="ENOG502ZQIQ">
    <property type="taxonomic scope" value="Bacteria"/>
</dbReference>
<dbReference type="Proteomes" id="UP000004754">
    <property type="component" value="Unassembled WGS sequence"/>
</dbReference>
<evidence type="ECO:0008006" key="3">
    <source>
        <dbReference type="Google" id="ProtNLM"/>
    </source>
</evidence>
<protein>
    <recommendedName>
        <fullName evidence="3">HNH endonuclease</fullName>
    </recommendedName>
</protein>
<proteinExistence type="predicted"/>
<dbReference type="AlphaFoldDB" id="E6MHG2"/>
<dbReference type="InterPro" id="IPR003615">
    <property type="entry name" value="HNH_nuc"/>
</dbReference>
<accession>E6MHG2</accession>
<organism evidence="1 2">
    <name type="scientific">Pseudoramibacter alactolyticus ATCC 23263</name>
    <dbReference type="NCBI Taxonomy" id="887929"/>
    <lineage>
        <taxon>Bacteria</taxon>
        <taxon>Bacillati</taxon>
        <taxon>Bacillota</taxon>
        <taxon>Clostridia</taxon>
        <taxon>Eubacteriales</taxon>
        <taxon>Eubacteriaceae</taxon>
        <taxon>Pseudoramibacter</taxon>
    </lineage>
</organism>
<evidence type="ECO:0000313" key="2">
    <source>
        <dbReference type="Proteomes" id="UP000004754"/>
    </source>
</evidence>